<protein>
    <recommendedName>
        <fullName evidence="5">Glucosidase II beta subunit N-terminal domain-containing protein</fullName>
    </recommendedName>
</protein>
<feature type="chain" id="PRO_5040863519" description="Glucosidase II beta subunit N-terminal domain-containing protein" evidence="4">
    <location>
        <begin position="24"/>
        <end position="354"/>
    </location>
</feature>
<evidence type="ECO:0000313" key="6">
    <source>
        <dbReference type="EMBL" id="KAJ1718370.1"/>
    </source>
</evidence>
<feature type="region of interest" description="Disordered" evidence="3">
    <location>
        <begin position="300"/>
        <end position="326"/>
    </location>
</feature>
<evidence type="ECO:0000256" key="3">
    <source>
        <dbReference type="SAM" id="MobiDB-lite"/>
    </source>
</evidence>
<dbReference type="Proteomes" id="UP001143981">
    <property type="component" value="Unassembled WGS sequence"/>
</dbReference>
<dbReference type="OrthoDB" id="28322at2759"/>
<keyword evidence="7" id="KW-1185">Reference proteome</keyword>
<feature type="compositionally biased region" description="Basic and acidic residues" evidence="3">
    <location>
        <begin position="305"/>
        <end position="326"/>
    </location>
</feature>
<dbReference type="Gene3D" id="4.10.400.10">
    <property type="entry name" value="Low-density Lipoprotein Receptor"/>
    <property type="match status" value="1"/>
</dbReference>
<accession>A0A9W7XSU4</accession>
<evidence type="ECO:0000256" key="2">
    <source>
        <dbReference type="SAM" id="Coils"/>
    </source>
</evidence>
<evidence type="ECO:0000256" key="1">
    <source>
        <dbReference type="ARBA" id="ARBA00023157"/>
    </source>
</evidence>
<dbReference type="InterPro" id="IPR036055">
    <property type="entry name" value="LDL_receptor-like_sf"/>
</dbReference>
<evidence type="ECO:0000259" key="5">
    <source>
        <dbReference type="Pfam" id="PF12999"/>
    </source>
</evidence>
<comment type="caution">
    <text evidence="6">The sequence shown here is derived from an EMBL/GenBank/DDBJ whole genome shotgun (WGS) entry which is preliminary data.</text>
</comment>
<dbReference type="PANTHER" id="PTHR12630:SF1">
    <property type="entry name" value="GLUCOSIDASE 2 SUBUNIT BETA"/>
    <property type="match status" value="1"/>
</dbReference>
<keyword evidence="4" id="KW-0732">Signal</keyword>
<evidence type="ECO:0000256" key="4">
    <source>
        <dbReference type="SAM" id="SignalP"/>
    </source>
</evidence>
<dbReference type="GO" id="GO:0006491">
    <property type="term" value="P:N-glycan processing"/>
    <property type="evidence" value="ECO:0007669"/>
    <property type="project" value="TreeGrafter"/>
</dbReference>
<reference evidence="6" key="1">
    <citation type="submission" date="2022-07" db="EMBL/GenBank/DDBJ databases">
        <title>Phylogenomic reconstructions and comparative analyses of Kickxellomycotina fungi.</title>
        <authorList>
            <person name="Reynolds N.K."/>
            <person name="Stajich J.E."/>
            <person name="Barry K."/>
            <person name="Grigoriev I.V."/>
            <person name="Crous P."/>
            <person name="Smith M.E."/>
        </authorList>
    </citation>
    <scope>NUCLEOTIDE SEQUENCE</scope>
    <source>
        <strain evidence="6">BCRC 34381</strain>
    </source>
</reference>
<feature type="domain" description="Glucosidase II beta subunit N-terminal" evidence="5">
    <location>
        <begin position="28"/>
        <end position="169"/>
    </location>
</feature>
<keyword evidence="2" id="KW-0175">Coiled coil</keyword>
<dbReference type="SUPFAM" id="SSF57424">
    <property type="entry name" value="LDL receptor-like module"/>
    <property type="match status" value="1"/>
</dbReference>
<dbReference type="InterPro" id="IPR028146">
    <property type="entry name" value="PRKCSH_N"/>
</dbReference>
<gene>
    <name evidence="6" type="ORF">LPJ61_006667</name>
</gene>
<dbReference type="AlphaFoldDB" id="A0A9W7XSU4"/>
<dbReference type="Pfam" id="PF12999">
    <property type="entry name" value="PRKCSH-like"/>
    <property type="match status" value="1"/>
</dbReference>
<dbReference type="GO" id="GO:0017177">
    <property type="term" value="C:glucosidase II complex"/>
    <property type="evidence" value="ECO:0007669"/>
    <property type="project" value="TreeGrafter"/>
</dbReference>
<name>A0A9W7XSU4_9FUNG</name>
<keyword evidence="1" id="KW-1015">Disulfide bond</keyword>
<evidence type="ECO:0000313" key="7">
    <source>
        <dbReference type="Proteomes" id="UP001143981"/>
    </source>
</evidence>
<dbReference type="PANTHER" id="PTHR12630">
    <property type="entry name" value="N-LINKED OLIGOSACCHARIDE PROCESSING"/>
    <property type="match status" value="1"/>
</dbReference>
<sequence length="354" mass="39090">MRVWWLSCVSLVLHANFVERGLATVAHGTDKALRGVNPSVAAKYARPSSGLFECLDGSKKIPFEHVNDDYCDCPDGSDEPGTSACNNGSFYCANHGHIPGILQAIRVNDGVCDYDVCCDGSDEWDSGAQCEDRCGEIGAEYRRVAESDRKARSKGSRQLAELVVQARDVRVVKAAELETLRERIVELDGERAAAEKRKNELEEKQQVIAKAKEEREGSRRSTLDKLAEQYLPGVVAYRKLLAAELHGLRVQRDTLIRMLYSVRAGHNTEFNDQAVAGAIEKYAAYADAYPYMEAAAQEYADESDEARGAREAEMDRENAEQDDKSLEACRSAVDIAESERETAEADIGLLLGLM</sequence>
<feature type="signal peptide" evidence="4">
    <location>
        <begin position="1"/>
        <end position="23"/>
    </location>
</feature>
<dbReference type="EMBL" id="JANBOI010003522">
    <property type="protein sequence ID" value="KAJ1718370.1"/>
    <property type="molecule type" value="Genomic_DNA"/>
</dbReference>
<feature type="non-terminal residue" evidence="6">
    <location>
        <position position="354"/>
    </location>
</feature>
<proteinExistence type="predicted"/>
<organism evidence="6 7">
    <name type="scientific">Coemansia biformis</name>
    <dbReference type="NCBI Taxonomy" id="1286918"/>
    <lineage>
        <taxon>Eukaryota</taxon>
        <taxon>Fungi</taxon>
        <taxon>Fungi incertae sedis</taxon>
        <taxon>Zoopagomycota</taxon>
        <taxon>Kickxellomycotina</taxon>
        <taxon>Kickxellomycetes</taxon>
        <taxon>Kickxellales</taxon>
        <taxon>Kickxellaceae</taxon>
        <taxon>Coemansia</taxon>
    </lineage>
</organism>
<dbReference type="InterPro" id="IPR039794">
    <property type="entry name" value="Gtb1-like"/>
</dbReference>
<feature type="coiled-coil region" evidence="2">
    <location>
        <begin position="177"/>
        <end position="221"/>
    </location>
</feature>